<organism evidence="10 11">
    <name type="scientific">Conexivisphaera calida</name>
    <dbReference type="NCBI Taxonomy" id="1874277"/>
    <lineage>
        <taxon>Archaea</taxon>
        <taxon>Nitrososphaerota</taxon>
        <taxon>Conexivisphaeria</taxon>
        <taxon>Conexivisphaerales</taxon>
        <taxon>Conexivisphaeraceae</taxon>
        <taxon>Conexivisphaera</taxon>
    </lineage>
</organism>
<keyword evidence="6 9" id="KW-0030">Aminoacyl-tRNA synthetase</keyword>
<dbReference type="PANTHER" id="PTHR46264">
    <property type="entry name" value="TYROSINE-TRNA LIGASE"/>
    <property type="match status" value="1"/>
</dbReference>
<keyword evidence="5 9" id="KW-0648">Protein biosynthesis</keyword>
<evidence type="ECO:0000256" key="2">
    <source>
        <dbReference type="ARBA" id="ARBA00022598"/>
    </source>
</evidence>
<keyword evidence="11" id="KW-1185">Reference proteome</keyword>
<protein>
    <recommendedName>
        <fullName evidence="1">tyrosine--tRNA ligase</fullName>
        <ecNumber evidence="1">6.1.1.1</ecNumber>
    </recommendedName>
    <alternativeName>
        <fullName evidence="7">Tyrosyl-tRNA synthetase</fullName>
    </alternativeName>
</protein>
<dbReference type="AlphaFoldDB" id="A0A4P2VKR3"/>
<dbReference type="InterPro" id="IPR002305">
    <property type="entry name" value="aa-tRNA-synth_Ic"/>
</dbReference>
<sequence>MAITPEGVDAERRIELVERPPTEEVVTHEELRELLETVERPRHYIGLEISGPLHLGSLVIVGYKLRDFVEAGFRTTVFLADWHSYLNDKLGGDWDRIRRAARYYADAYRTFAPGIEVETGSDLYARTPEYWEWMVRFSKKVTLPRVVRTLTIMGRRAEESLEFAQYIYPLMQATDIKALDLDLAHGGMDQRKVHMLARDVFPRLGWRKPVAVHHHLLPGLQAPRAEGLDEDSQMDLRISSKMSKSKPEGTLYVHEPPEVVERKLMSAWCPQGVVDNNPVLEIAKYIAFRERGELRVERPSKYGGDVVYGSYEELERDFREGKLHPMDLKRAVVGIVNEVIDPVRRILTADEDYLRILGT</sequence>
<dbReference type="NCBIfam" id="NF006330">
    <property type="entry name" value="PRK08560.1"/>
    <property type="match status" value="1"/>
</dbReference>
<comment type="similarity">
    <text evidence="9">Belongs to the class-I aminoacyl-tRNA synthetase family.</text>
</comment>
<dbReference type="PIRSF" id="PIRSF006588">
    <property type="entry name" value="TyrRS_arch_euk"/>
    <property type="match status" value="1"/>
</dbReference>
<dbReference type="GO" id="GO:0005737">
    <property type="term" value="C:cytoplasm"/>
    <property type="evidence" value="ECO:0007669"/>
    <property type="project" value="TreeGrafter"/>
</dbReference>
<keyword evidence="3 9" id="KW-0547">Nucleotide-binding</keyword>
<dbReference type="InterPro" id="IPR014729">
    <property type="entry name" value="Rossmann-like_a/b/a_fold"/>
</dbReference>
<gene>
    <name evidence="10" type="ORF">NAS2_0408</name>
</gene>
<evidence type="ECO:0000256" key="8">
    <source>
        <dbReference type="ARBA" id="ARBA00048248"/>
    </source>
</evidence>
<name>A0A4P2VKR3_9ARCH</name>
<dbReference type="PANTHER" id="PTHR46264:SF4">
    <property type="entry name" value="TYROSINE--TRNA LIGASE, CYTOPLASMIC"/>
    <property type="match status" value="1"/>
</dbReference>
<dbReference type="Pfam" id="PF00579">
    <property type="entry name" value="tRNA-synt_1b"/>
    <property type="match status" value="1"/>
</dbReference>
<reference evidence="10 11" key="1">
    <citation type="journal article" date="2019" name="ISME J.">
        <title>Isolation and characterization of a thermophilic sulfur- and iron-reducing thaumarchaeote from a terrestrial acidic hot spring.</title>
        <authorList>
            <person name="Kato S."/>
            <person name="Itoh T."/>
            <person name="Yuki M."/>
            <person name="Nagamori M."/>
            <person name="Ohnishi M."/>
            <person name="Uematsu K."/>
            <person name="Suzuki K."/>
            <person name="Takashina T."/>
            <person name="Ohkuma M."/>
        </authorList>
    </citation>
    <scope>NUCLEOTIDE SEQUENCE [LARGE SCALE GENOMIC DNA]</scope>
    <source>
        <strain evidence="10 11">NAS-02</strain>
    </source>
</reference>
<proteinExistence type="inferred from homology"/>
<dbReference type="KEGG" id="ccai:NAS2_0408"/>
<evidence type="ECO:0000313" key="10">
    <source>
        <dbReference type="EMBL" id="BBE41798.1"/>
    </source>
</evidence>
<dbReference type="EC" id="6.1.1.1" evidence="1"/>
<dbReference type="Gene3D" id="1.10.240.10">
    <property type="entry name" value="Tyrosyl-Transfer RNA Synthetase"/>
    <property type="match status" value="1"/>
</dbReference>
<evidence type="ECO:0000256" key="6">
    <source>
        <dbReference type="ARBA" id="ARBA00023146"/>
    </source>
</evidence>
<dbReference type="Gene3D" id="3.40.50.620">
    <property type="entry name" value="HUPs"/>
    <property type="match status" value="1"/>
</dbReference>
<keyword evidence="4 9" id="KW-0067">ATP-binding</keyword>
<dbReference type="SUPFAM" id="SSF52374">
    <property type="entry name" value="Nucleotidylyl transferase"/>
    <property type="match status" value="1"/>
</dbReference>
<evidence type="ECO:0000313" key="11">
    <source>
        <dbReference type="Proteomes" id="UP000509448"/>
    </source>
</evidence>
<keyword evidence="2 9" id="KW-0436">Ligase</keyword>
<dbReference type="InterPro" id="IPR023617">
    <property type="entry name" value="Tyr-tRNA-ligase_arc/euk-type"/>
</dbReference>
<evidence type="ECO:0000256" key="3">
    <source>
        <dbReference type="ARBA" id="ARBA00022741"/>
    </source>
</evidence>
<dbReference type="GO" id="GO:0004831">
    <property type="term" value="F:tyrosine-tRNA ligase activity"/>
    <property type="evidence" value="ECO:0007669"/>
    <property type="project" value="UniProtKB-EC"/>
</dbReference>
<dbReference type="InterPro" id="IPR050489">
    <property type="entry name" value="Tyr-tRNA_synthase"/>
</dbReference>
<dbReference type="GO" id="GO:0005524">
    <property type="term" value="F:ATP binding"/>
    <property type="evidence" value="ECO:0007669"/>
    <property type="project" value="UniProtKB-KW"/>
</dbReference>
<evidence type="ECO:0000256" key="9">
    <source>
        <dbReference type="RuleBase" id="RU363036"/>
    </source>
</evidence>
<dbReference type="PRINTS" id="PR01040">
    <property type="entry name" value="TRNASYNTHTYR"/>
</dbReference>
<evidence type="ECO:0000256" key="7">
    <source>
        <dbReference type="ARBA" id="ARBA00033323"/>
    </source>
</evidence>
<dbReference type="EMBL" id="AP018732">
    <property type="protein sequence ID" value="BBE41798.1"/>
    <property type="molecule type" value="Genomic_DNA"/>
</dbReference>
<evidence type="ECO:0000256" key="1">
    <source>
        <dbReference type="ARBA" id="ARBA00013160"/>
    </source>
</evidence>
<dbReference type="InterPro" id="IPR002307">
    <property type="entry name" value="Tyr-tRNA-ligase"/>
</dbReference>
<comment type="catalytic activity">
    <reaction evidence="8">
        <text>tRNA(Tyr) + L-tyrosine + ATP = L-tyrosyl-tRNA(Tyr) + AMP + diphosphate + H(+)</text>
        <dbReference type="Rhea" id="RHEA:10220"/>
        <dbReference type="Rhea" id="RHEA-COMP:9706"/>
        <dbReference type="Rhea" id="RHEA-COMP:9707"/>
        <dbReference type="ChEBI" id="CHEBI:15378"/>
        <dbReference type="ChEBI" id="CHEBI:30616"/>
        <dbReference type="ChEBI" id="CHEBI:33019"/>
        <dbReference type="ChEBI" id="CHEBI:58315"/>
        <dbReference type="ChEBI" id="CHEBI:78442"/>
        <dbReference type="ChEBI" id="CHEBI:78536"/>
        <dbReference type="ChEBI" id="CHEBI:456215"/>
        <dbReference type="EC" id="6.1.1.1"/>
    </reaction>
</comment>
<accession>A0A4P2VKR3</accession>
<evidence type="ECO:0000256" key="5">
    <source>
        <dbReference type="ARBA" id="ARBA00022917"/>
    </source>
</evidence>
<dbReference type="GO" id="GO:0006437">
    <property type="term" value="P:tyrosyl-tRNA aminoacylation"/>
    <property type="evidence" value="ECO:0007669"/>
    <property type="project" value="InterPro"/>
</dbReference>
<dbReference type="Proteomes" id="UP000509448">
    <property type="component" value="Chromosome"/>
</dbReference>
<evidence type="ECO:0000256" key="4">
    <source>
        <dbReference type="ARBA" id="ARBA00022840"/>
    </source>
</evidence>